<evidence type="ECO:0000256" key="1">
    <source>
        <dbReference type="SAM" id="MobiDB-lite"/>
    </source>
</evidence>
<proteinExistence type="predicted"/>
<accession>A0A6A6HS61</accession>
<keyword evidence="3" id="KW-1185">Reference proteome</keyword>
<evidence type="ECO:0000313" key="2">
    <source>
        <dbReference type="EMBL" id="KAF2240946.1"/>
    </source>
</evidence>
<evidence type="ECO:0000313" key="3">
    <source>
        <dbReference type="Proteomes" id="UP000800094"/>
    </source>
</evidence>
<feature type="compositionally biased region" description="Basic and acidic residues" evidence="1">
    <location>
        <begin position="369"/>
        <end position="396"/>
    </location>
</feature>
<organism evidence="2 3">
    <name type="scientific">Trematosphaeria pertusa</name>
    <dbReference type="NCBI Taxonomy" id="390896"/>
    <lineage>
        <taxon>Eukaryota</taxon>
        <taxon>Fungi</taxon>
        <taxon>Dikarya</taxon>
        <taxon>Ascomycota</taxon>
        <taxon>Pezizomycotina</taxon>
        <taxon>Dothideomycetes</taxon>
        <taxon>Pleosporomycetidae</taxon>
        <taxon>Pleosporales</taxon>
        <taxon>Massarineae</taxon>
        <taxon>Trematosphaeriaceae</taxon>
        <taxon>Trematosphaeria</taxon>
    </lineage>
</organism>
<dbReference type="OrthoDB" id="3801027at2759"/>
<feature type="region of interest" description="Disordered" evidence="1">
    <location>
        <begin position="410"/>
        <end position="429"/>
    </location>
</feature>
<dbReference type="AlphaFoldDB" id="A0A6A6HS61"/>
<sequence length="533" mass="58479">MAGSGSQLMGIFTHQISQGIAEHRKNVERSRGMLQSMLPISEPDLLNIWNTAQLLADSNPAAEQTWKVELAIFKAIANVHWQQWDHNNHAKNRVDLGSFIKNSMARLQIWQFLYVARLYSTMAHTIGAVYHDSISKETVAPLHFYIKGTYPSLALATTGAEAEKKSDKMYRMRIQDILFHFRLVQNASLTVSQRYYSKQYVAEVFASAGLTASSYDAMALLNTIGFKGTNGRTLTGQGIAHASLGTDLHTVHNVDLGNGVNRQTLIVALIAAYASFQGNFGWSWFNRILIQGAWPWLGGYSKSYAKTVFAAMVCLFCCVRHGHAWSGVGDLILRLARKLVDPNCFGAGRVRVRAGGRLAGGKVLYEPVPKAKEDKKKGEKKEGHEKENAESSDEKAPVTVDVTPDAEVLSQPAWTPSTPASAQDTSSQPLPPCRHIIPGQPCNHGVDLRFTGRIALVSSLTELEIACNSRTTGPPNSKSPVVVCKTYNNAHGQLEAETFLRRERILSVRKGDKQCVSCAVRLGHLVGAVAIVV</sequence>
<dbReference type="RefSeq" id="XP_033675950.1">
    <property type="nucleotide sequence ID" value="XM_033836051.1"/>
</dbReference>
<name>A0A6A6HS61_9PLEO</name>
<protein>
    <submittedName>
        <fullName evidence="2">Uncharacterized protein</fullName>
    </submittedName>
</protein>
<gene>
    <name evidence="2" type="ORF">BU26DRAFT_611158</name>
</gene>
<feature type="compositionally biased region" description="Polar residues" evidence="1">
    <location>
        <begin position="412"/>
        <end position="428"/>
    </location>
</feature>
<reference evidence="2" key="1">
    <citation type="journal article" date="2020" name="Stud. Mycol.">
        <title>101 Dothideomycetes genomes: a test case for predicting lifestyles and emergence of pathogens.</title>
        <authorList>
            <person name="Haridas S."/>
            <person name="Albert R."/>
            <person name="Binder M."/>
            <person name="Bloem J."/>
            <person name="Labutti K."/>
            <person name="Salamov A."/>
            <person name="Andreopoulos B."/>
            <person name="Baker S."/>
            <person name="Barry K."/>
            <person name="Bills G."/>
            <person name="Bluhm B."/>
            <person name="Cannon C."/>
            <person name="Castanera R."/>
            <person name="Culley D."/>
            <person name="Daum C."/>
            <person name="Ezra D."/>
            <person name="Gonzalez J."/>
            <person name="Henrissat B."/>
            <person name="Kuo A."/>
            <person name="Liang C."/>
            <person name="Lipzen A."/>
            <person name="Lutzoni F."/>
            <person name="Magnuson J."/>
            <person name="Mondo S."/>
            <person name="Nolan M."/>
            <person name="Ohm R."/>
            <person name="Pangilinan J."/>
            <person name="Park H.-J."/>
            <person name="Ramirez L."/>
            <person name="Alfaro M."/>
            <person name="Sun H."/>
            <person name="Tritt A."/>
            <person name="Yoshinaga Y."/>
            <person name="Zwiers L.-H."/>
            <person name="Turgeon B."/>
            <person name="Goodwin S."/>
            <person name="Spatafora J."/>
            <person name="Crous P."/>
            <person name="Grigoriev I."/>
        </authorList>
    </citation>
    <scope>NUCLEOTIDE SEQUENCE</scope>
    <source>
        <strain evidence="2">CBS 122368</strain>
    </source>
</reference>
<dbReference type="Proteomes" id="UP000800094">
    <property type="component" value="Unassembled WGS sequence"/>
</dbReference>
<dbReference type="GeneID" id="54589381"/>
<feature type="region of interest" description="Disordered" evidence="1">
    <location>
        <begin position="369"/>
        <end position="399"/>
    </location>
</feature>
<dbReference type="EMBL" id="ML987214">
    <property type="protein sequence ID" value="KAF2240946.1"/>
    <property type="molecule type" value="Genomic_DNA"/>
</dbReference>